<evidence type="ECO:0000256" key="2">
    <source>
        <dbReference type="ARBA" id="ARBA00005695"/>
    </source>
</evidence>
<evidence type="ECO:0000256" key="5">
    <source>
        <dbReference type="SAM" id="SignalP"/>
    </source>
</evidence>
<gene>
    <name evidence="7" type="primary">oppA</name>
    <name evidence="7" type="ORF">DSM104443_02742</name>
</gene>
<dbReference type="GO" id="GO:0043190">
    <property type="term" value="C:ATP-binding cassette (ABC) transporter complex"/>
    <property type="evidence" value="ECO:0007669"/>
    <property type="project" value="InterPro"/>
</dbReference>
<accession>A0A6M4GZ19</accession>
<evidence type="ECO:0000256" key="1">
    <source>
        <dbReference type="ARBA" id="ARBA00004196"/>
    </source>
</evidence>
<dbReference type="Proteomes" id="UP000501534">
    <property type="component" value="Chromosome"/>
</dbReference>
<dbReference type="Gene3D" id="3.90.76.10">
    <property type="entry name" value="Dipeptide-binding Protein, Domain 1"/>
    <property type="match status" value="1"/>
</dbReference>
<dbReference type="InterPro" id="IPR039424">
    <property type="entry name" value="SBP_5"/>
</dbReference>
<protein>
    <submittedName>
        <fullName evidence="7">Periplasmic oligopeptide-binding protein</fullName>
    </submittedName>
</protein>
<dbReference type="PIRSF" id="PIRSF002741">
    <property type="entry name" value="MppA"/>
    <property type="match status" value="1"/>
</dbReference>
<dbReference type="AlphaFoldDB" id="A0A6M4GZ19"/>
<dbReference type="InterPro" id="IPR030678">
    <property type="entry name" value="Peptide/Ni-bd"/>
</dbReference>
<dbReference type="PANTHER" id="PTHR30290">
    <property type="entry name" value="PERIPLASMIC BINDING COMPONENT OF ABC TRANSPORTER"/>
    <property type="match status" value="1"/>
</dbReference>
<dbReference type="PANTHER" id="PTHR30290:SF10">
    <property type="entry name" value="PERIPLASMIC OLIGOPEPTIDE-BINDING PROTEIN-RELATED"/>
    <property type="match status" value="1"/>
</dbReference>
<evidence type="ECO:0000259" key="6">
    <source>
        <dbReference type="Pfam" id="PF00496"/>
    </source>
</evidence>
<comment type="similarity">
    <text evidence="2">Belongs to the bacterial solute-binding protein 5 family.</text>
</comment>
<dbReference type="KEGG" id="uru:DSM104443_02742"/>
<dbReference type="GO" id="GO:0030288">
    <property type="term" value="C:outer membrane-bounded periplasmic space"/>
    <property type="evidence" value="ECO:0007669"/>
    <property type="project" value="UniProtKB-ARBA"/>
</dbReference>
<dbReference type="Gene3D" id="3.10.105.10">
    <property type="entry name" value="Dipeptide-binding Protein, Domain 3"/>
    <property type="match status" value="1"/>
</dbReference>
<sequence>MKRLPFAVLALATLLATAHPALSEPKKVLRMAFRTAETGFDPQKVFDRYSVGICESLFEPLLTYDYLARPVKVVPLTAEAVPQPEEGGTRYTFRIKPGIYFADDPAFKGKKRELTAQDVAYSIRRFRDPKLASPYEWLFENKLIGLDELAEKAKKTGTLDMDTPIPGIEVRDRYTVSFKLKEPDFNFAYVLAMPNVVPVAREVVELYPDDMMGHPVGTGPFVLKEWVRRSKIVLEKNPNHRGYELDVRYADPNDPWDKAAIEALRGKRLPNLDRVEIYPIEEEQPRYLAFVNREHDILDETPFEFIEQILPNGKLAPALAKQGVRVFREEAPETTYDLFNIDDPTLGGYTPEKVALRRAMVLAHDRDQEVGIVRKGQANAAQTPVPPGVVGFDPAFLSHQQDHDPARAKALLDMFGYVDSDGDGWRDLPGGKPLRISYKYNTGSQEQRQLALLWVKSMAEIGIRVDAAAVQFADLLQDKRVGKFQMASSAWTADYPDAQNFLQLLYGPNTGQSNEARFKLPEYDRTYEKSQRYPDSPERNALYRDMSRLILAYAPWRLGVHRVFNHLQYPWVKAYKKHPILYTNFKYLDIDVAEQQAATKK</sequence>
<feature type="domain" description="Solute-binding protein family 5" evidence="6">
    <location>
        <begin position="72"/>
        <end position="511"/>
    </location>
</feature>
<feature type="chain" id="PRO_5026825486" evidence="5">
    <location>
        <begin position="24"/>
        <end position="601"/>
    </location>
</feature>
<organism evidence="7 8">
    <name type="scientific">Usitatibacter rugosus</name>
    <dbReference type="NCBI Taxonomy" id="2732067"/>
    <lineage>
        <taxon>Bacteria</taxon>
        <taxon>Pseudomonadati</taxon>
        <taxon>Pseudomonadota</taxon>
        <taxon>Betaproteobacteria</taxon>
        <taxon>Nitrosomonadales</taxon>
        <taxon>Usitatibacteraceae</taxon>
        <taxon>Usitatibacter</taxon>
    </lineage>
</organism>
<name>A0A6M4GZ19_9PROT</name>
<dbReference type="InterPro" id="IPR000914">
    <property type="entry name" value="SBP_5_dom"/>
</dbReference>
<dbReference type="EMBL" id="CP053069">
    <property type="protein sequence ID" value="QJR11663.1"/>
    <property type="molecule type" value="Genomic_DNA"/>
</dbReference>
<evidence type="ECO:0000313" key="8">
    <source>
        <dbReference type="Proteomes" id="UP000501534"/>
    </source>
</evidence>
<dbReference type="GO" id="GO:1904680">
    <property type="term" value="F:peptide transmembrane transporter activity"/>
    <property type="evidence" value="ECO:0007669"/>
    <property type="project" value="TreeGrafter"/>
</dbReference>
<reference evidence="7 8" key="1">
    <citation type="submission" date="2020-04" db="EMBL/GenBank/DDBJ databases">
        <title>Usitatibacter rugosus gen. nov., sp. nov. and Usitatibacter palustris sp. nov., novel members of Usitatibacteraceae fam. nov. within the order Nitrosomonadales isolated from soil.</title>
        <authorList>
            <person name="Huber K.J."/>
            <person name="Neumann-Schaal M."/>
            <person name="Geppert A."/>
            <person name="Luckner M."/>
            <person name="Wanner G."/>
            <person name="Overmann J."/>
        </authorList>
    </citation>
    <scope>NUCLEOTIDE SEQUENCE [LARGE SCALE GENOMIC DNA]</scope>
    <source>
        <strain evidence="7 8">0125_3</strain>
    </source>
</reference>
<keyword evidence="8" id="KW-1185">Reference proteome</keyword>
<feature type="signal peptide" evidence="5">
    <location>
        <begin position="1"/>
        <end position="23"/>
    </location>
</feature>
<dbReference type="Gene3D" id="3.40.190.10">
    <property type="entry name" value="Periplasmic binding protein-like II"/>
    <property type="match status" value="1"/>
</dbReference>
<dbReference type="GO" id="GO:0015833">
    <property type="term" value="P:peptide transport"/>
    <property type="evidence" value="ECO:0007669"/>
    <property type="project" value="TreeGrafter"/>
</dbReference>
<dbReference type="Pfam" id="PF00496">
    <property type="entry name" value="SBP_bac_5"/>
    <property type="match status" value="1"/>
</dbReference>
<keyword evidence="3" id="KW-0813">Transport</keyword>
<proteinExistence type="inferred from homology"/>
<dbReference type="RefSeq" id="WP_171093189.1">
    <property type="nucleotide sequence ID" value="NZ_CP053069.1"/>
</dbReference>
<comment type="subcellular location">
    <subcellularLocation>
        <location evidence="1">Cell envelope</location>
    </subcellularLocation>
</comment>
<evidence type="ECO:0000256" key="4">
    <source>
        <dbReference type="ARBA" id="ARBA00022729"/>
    </source>
</evidence>
<evidence type="ECO:0000313" key="7">
    <source>
        <dbReference type="EMBL" id="QJR11663.1"/>
    </source>
</evidence>
<keyword evidence="4 5" id="KW-0732">Signal</keyword>
<evidence type="ECO:0000256" key="3">
    <source>
        <dbReference type="ARBA" id="ARBA00022448"/>
    </source>
</evidence>
<dbReference type="SUPFAM" id="SSF53850">
    <property type="entry name" value="Periplasmic binding protein-like II"/>
    <property type="match status" value="1"/>
</dbReference>